<accession>A0ABW4FQE8</accession>
<dbReference type="RefSeq" id="WP_343974310.1">
    <property type="nucleotide sequence ID" value="NZ_BAAAJG010000007.1"/>
</dbReference>
<dbReference type="InterPro" id="IPR016039">
    <property type="entry name" value="Thiolase-like"/>
</dbReference>
<evidence type="ECO:0000313" key="4">
    <source>
        <dbReference type="Proteomes" id="UP001597145"/>
    </source>
</evidence>
<protein>
    <submittedName>
        <fullName evidence="3">Beta-ketoacyl synthase N-terminal-like domain-containing protein</fullName>
    </submittedName>
</protein>
<proteinExistence type="predicted"/>
<feature type="domain" description="Beta-ketoacyl synthase-like N-terminal" evidence="2">
    <location>
        <begin position="78"/>
        <end position="216"/>
    </location>
</feature>
<evidence type="ECO:0000259" key="2">
    <source>
        <dbReference type="Pfam" id="PF00109"/>
    </source>
</evidence>
<sequence length="371" mass="36939">MTAAAAVAVPQVLPEVAPLAVTATGVVSAAGFGAGPLAEVLAGTIEPHGEPTDPDGADHPVRPVRTVAPFDRAALLGRKGTRNLDRLTQLGLLAANQAIAALPGAGLAGVRLDRTGVVVGTTTGSITTATDVGRDTLVHEKPYMVNPATFPNTVMNTCSGQIAIRHGLLGVNAAVSGGALSWLLAVRYARTALTSGRADRLLVGAVEEVTARTAWAWHLTGLLAPEAPLGEGAAFFVVEPAGGASPAAELLGCEVGYFGGAGPGLSGGLRRCIAVALQRSGLTAADVDVVVPGAGGHTRLARLERRALGAELGALPASLDVVPAVGEAYSAGGALQLAALLATTGAEERGRIGLLTSVGEDGGAGALVVRC</sequence>
<dbReference type="InterPro" id="IPR014030">
    <property type="entry name" value="Ketoacyl_synth_N"/>
</dbReference>
<reference evidence="4" key="1">
    <citation type="journal article" date="2019" name="Int. J. Syst. Evol. Microbiol.">
        <title>The Global Catalogue of Microorganisms (GCM) 10K type strain sequencing project: providing services to taxonomists for standard genome sequencing and annotation.</title>
        <authorList>
            <consortium name="The Broad Institute Genomics Platform"/>
            <consortium name="The Broad Institute Genome Sequencing Center for Infectious Disease"/>
            <person name="Wu L."/>
            <person name="Ma J."/>
        </authorList>
    </citation>
    <scope>NUCLEOTIDE SEQUENCE [LARGE SCALE GENOMIC DNA]</scope>
    <source>
        <strain evidence="4">JCM 12165</strain>
    </source>
</reference>
<comment type="caution">
    <text evidence="3">The sequence shown here is derived from an EMBL/GenBank/DDBJ whole genome shotgun (WGS) entry which is preliminary data.</text>
</comment>
<name>A0ABW4FQE8_9PSEU</name>
<keyword evidence="4" id="KW-1185">Reference proteome</keyword>
<organism evidence="3 4">
    <name type="scientific">Pseudonocardia aurantiaca</name>
    <dbReference type="NCBI Taxonomy" id="75290"/>
    <lineage>
        <taxon>Bacteria</taxon>
        <taxon>Bacillati</taxon>
        <taxon>Actinomycetota</taxon>
        <taxon>Actinomycetes</taxon>
        <taxon>Pseudonocardiales</taxon>
        <taxon>Pseudonocardiaceae</taxon>
        <taxon>Pseudonocardia</taxon>
    </lineage>
</organism>
<keyword evidence="1" id="KW-0808">Transferase</keyword>
<dbReference type="InterPro" id="IPR000794">
    <property type="entry name" value="Beta-ketoacyl_synthase"/>
</dbReference>
<dbReference type="SUPFAM" id="SSF53901">
    <property type="entry name" value="Thiolase-like"/>
    <property type="match status" value="2"/>
</dbReference>
<dbReference type="Gene3D" id="3.40.47.10">
    <property type="match status" value="2"/>
</dbReference>
<dbReference type="Proteomes" id="UP001597145">
    <property type="component" value="Unassembled WGS sequence"/>
</dbReference>
<dbReference type="PANTHER" id="PTHR11712">
    <property type="entry name" value="POLYKETIDE SYNTHASE-RELATED"/>
    <property type="match status" value="1"/>
</dbReference>
<dbReference type="PANTHER" id="PTHR11712:SF336">
    <property type="entry name" value="3-OXOACYL-[ACYL-CARRIER-PROTEIN] SYNTHASE, MITOCHONDRIAL"/>
    <property type="match status" value="1"/>
</dbReference>
<gene>
    <name evidence="3" type="ORF">ACFSCY_20745</name>
</gene>
<dbReference type="Pfam" id="PF00109">
    <property type="entry name" value="ketoacyl-synt"/>
    <property type="match status" value="1"/>
</dbReference>
<evidence type="ECO:0000256" key="1">
    <source>
        <dbReference type="ARBA" id="ARBA00022679"/>
    </source>
</evidence>
<evidence type="ECO:0000313" key="3">
    <source>
        <dbReference type="EMBL" id="MFD1531866.1"/>
    </source>
</evidence>
<dbReference type="EMBL" id="JBHUCP010000016">
    <property type="protein sequence ID" value="MFD1531866.1"/>
    <property type="molecule type" value="Genomic_DNA"/>
</dbReference>